<dbReference type="GeneID" id="108675529"/>
<gene>
    <name evidence="3" type="primary">LOC108675529</name>
</gene>
<evidence type="ECO:0000313" key="3">
    <source>
        <dbReference type="RefSeq" id="XP_018019038.1"/>
    </source>
</evidence>
<dbReference type="Proteomes" id="UP000694843">
    <property type="component" value="Unplaced"/>
</dbReference>
<feature type="compositionally biased region" description="Pro residues" evidence="1">
    <location>
        <begin position="110"/>
        <end position="119"/>
    </location>
</feature>
<dbReference type="AlphaFoldDB" id="A0A8B7NZ39"/>
<proteinExistence type="predicted"/>
<keyword evidence="2" id="KW-1185">Reference proteome</keyword>
<feature type="region of interest" description="Disordered" evidence="1">
    <location>
        <begin position="63"/>
        <end position="119"/>
    </location>
</feature>
<feature type="compositionally biased region" description="Polar residues" evidence="1">
    <location>
        <begin position="316"/>
        <end position="340"/>
    </location>
</feature>
<dbReference type="OrthoDB" id="10067843at2759"/>
<accession>A0A8B7NZ39</accession>
<feature type="compositionally biased region" description="Polar residues" evidence="1">
    <location>
        <begin position="67"/>
        <end position="85"/>
    </location>
</feature>
<feature type="compositionally biased region" description="Polar residues" evidence="1">
    <location>
        <begin position="226"/>
        <end position="279"/>
    </location>
</feature>
<dbReference type="RefSeq" id="XP_018019038.1">
    <property type="nucleotide sequence ID" value="XM_018163549.1"/>
</dbReference>
<evidence type="ECO:0000313" key="2">
    <source>
        <dbReference type="Proteomes" id="UP000694843"/>
    </source>
</evidence>
<name>A0A8B7NZ39_HYAAZ</name>
<feature type="compositionally biased region" description="Low complexity" evidence="1">
    <location>
        <begin position="300"/>
        <end position="310"/>
    </location>
</feature>
<evidence type="ECO:0000256" key="1">
    <source>
        <dbReference type="SAM" id="MobiDB-lite"/>
    </source>
</evidence>
<dbReference type="KEGG" id="hazt:108675529"/>
<reference evidence="3" key="1">
    <citation type="submission" date="2025-08" db="UniProtKB">
        <authorList>
            <consortium name="RefSeq"/>
        </authorList>
    </citation>
    <scope>IDENTIFICATION</scope>
    <source>
        <tissue evidence="3">Whole organism</tissue>
    </source>
</reference>
<protein>
    <submittedName>
        <fullName evidence="3">Uncharacterized protein DDB_G0292186</fullName>
    </submittedName>
</protein>
<feature type="region of interest" description="Disordered" evidence="1">
    <location>
        <begin position="226"/>
        <end position="341"/>
    </location>
</feature>
<feature type="non-terminal residue" evidence="3">
    <location>
        <position position="1"/>
    </location>
</feature>
<organism evidence="2 3">
    <name type="scientific">Hyalella azteca</name>
    <name type="common">Amphipod</name>
    <dbReference type="NCBI Taxonomy" id="294128"/>
    <lineage>
        <taxon>Eukaryota</taxon>
        <taxon>Metazoa</taxon>
        <taxon>Ecdysozoa</taxon>
        <taxon>Arthropoda</taxon>
        <taxon>Crustacea</taxon>
        <taxon>Multicrustacea</taxon>
        <taxon>Malacostraca</taxon>
        <taxon>Eumalacostraca</taxon>
        <taxon>Peracarida</taxon>
        <taxon>Amphipoda</taxon>
        <taxon>Senticaudata</taxon>
        <taxon>Talitrida</taxon>
        <taxon>Talitroidea</taxon>
        <taxon>Hyalellidae</taxon>
        <taxon>Hyalella</taxon>
    </lineage>
</organism>
<feature type="region of interest" description="Disordered" evidence="1">
    <location>
        <begin position="1"/>
        <end position="21"/>
    </location>
</feature>
<feature type="compositionally biased region" description="Polar residues" evidence="1">
    <location>
        <begin position="9"/>
        <end position="21"/>
    </location>
</feature>
<sequence>PTYRPQRGAMTSSSGVANMYSYTPTPHCSLSRWGARYSYTPTPHCSLSRWVATPPPPTAPCPDCGSLISSQSSSATPSDNANVSLPNGRLPSFISGFPPSPGDEISSPADLPPPYTSNPPPASTLVAVRTSGITGSGGAAVSSVVRQHPQTAAVKNRLSMGPRRTTDVFVVGTGDHGCTTGMLSTFTQAPTAPITSLSHSTHLSPADLRCLPNFLSSGVYNPNSGNPNAFQFTPQPGNSNPNNPCFTSDYNAARYNNNSNGFENNLDSPTGSGRDSNAIPSAIPDTSIPGNGENDDSDSGRASNSVSSVSPLHGNYSLNHNGVPVTMNSGNAGSTGTKNPVSPYEHNPVSLHNGVSSYDRGNVASHNQVSSYGGEAVSNAHGLPTSAYHENMVATSHGHPVAASNSHPLSSHYNNPVSTSQTHPVSTPHNINIIESIKKRPPTGLVIGSFAPALQPITRPCSTAQHVIITASATDDTPTDMPPKMFNLTKF</sequence>